<comment type="caution">
    <text evidence="1">The sequence shown here is derived from an EMBL/GenBank/DDBJ whole genome shotgun (WGS) entry which is preliminary data.</text>
</comment>
<evidence type="ECO:0000313" key="1">
    <source>
        <dbReference type="EMBL" id="KAI3710401.1"/>
    </source>
</evidence>
<keyword evidence="2" id="KW-1185">Reference proteome</keyword>
<proteinExistence type="predicted"/>
<protein>
    <submittedName>
        <fullName evidence="1">Uncharacterized protein</fullName>
    </submittedName>
</protein>
<accession>A0ACB9AKY4</accession>
<name>A0ACB9AKY4_CICIN</name>
<dbReference type="Proteomes" id="UP001055811">
    <property type="component" value="Linkage Group LG07"/>
</dbReference>
<organism evidence="1 2">
    <name type="scientific">Cichorium intybus</name>
    <name type="common">Chicory</name>
    <dbReference type="NCBI Taxonomy" id="13427"/>
    <lineage>
        <taxon>Eukaryota</taxon>
        <taxon>Viridiplantae</taxon>
        <taxon>Streptophyta</taxon>
        <taxon>Embryophyta</taxon>
        <taxon>Tracheophyta</taxon>
        <taxon>Spermatophyta</taxon>
        <taxon>Magnoliopsida</taxon>
        <taxon>eudicotyledons</taxon>
        <taxon>Gunneridae</taxon>
        <taxon>Pentapetalae</taxon>
        <taxon>asterids</taxon>
        <taxon>campanulids</taxon>
        <taxon>Asterales</taxon>
        <taxon>Asteraceae</taxon>
        <taxon>Cichorioideae</taxon>
        <taxon>Cichorieae</taxon>
        <taxon>Cichoriinae</taxon>
        <taxon>Cichorium</taxon>
    </lineage>
</organism>
<dbReference type="EMBL" id="CM042015">
    <property type="protein sequence ID" value="KAI3710401.1"/>
    <property type="molecule type" value="Genomic_DNA"/>
</dbReference>
<evidence type="ECO:0000313" key="2">
    <source>
        <dbReference type="Proteomes" id="UP001055811"/>
    </source>
</evidence>
<sequence length="97" mass="11032">MMKQNLSIRSFDEAVRIEMQFRWRIRCASDWDCSVRDLRHDFVAVMLVVFSSGNSGIVLVTVTLMAVVVGPRMGGRKSSMIVKTKRCVLGFLKDFSN</sequence>
<reference evidence="2" key="1">
    <citation type="journal article" date="2022" name="Mol. Ecol. Resour.">
        <title>The genomes of chicory, endive, great burdock and yacon provide insights into Asteraceae palaeo-polyploidization history and plant inulin production.</title>
        <authorList>
            <person name="Fan W."/>
            <person name="Wang S."/>
            <person name="Wang H."/>
            <person name="Wang A."/>
            <person name="Jiang F."/>
            <person name="Liu H."/>
            <person name="Zhao H."/>
            <person name="Xu D."/>
            <person name="Zhang Y."/>
        </authorList>
    </citation>
    <scope>NUCLEOTIDE SEQUENCE [LARGE SCALE GENOMIC DNA]</scope>
    <source>
        <strain evidence="2">cv. Punajuju</strain>
    </source>
</reference>
<reference evidence="1 2" key="2">
    <citation type="journal article" date="2022" name="Mol. Ecol. Resour.">
        <title>The genomes of chicory, endive, great burdock and yacon provide insights into Asteraceae paleo-polyploidization history and plant inulin production.</title>
        <authorList>
            <person name="Fan W."/>
            <person name="Wang S."/>
            <person name="Wang H."/>
            <person name="Wang A."/>
            <person name="Jiang F."/>
            <person name="Liu H."/>
            <person name="Zhao H."/>
            <person name="Xu D."/>
            <person name="Zhang Y."/>
        </authorList>
    </citation>
    <scope>NUCLEOTIDE SEQUENCE [LARGE SCALE GENOMIC DNA]</scope>
    <source>
        <strain evidence="2">cv. Punajuju</strain>
        <tissue evidence="1">Leaves</tissue>
    </source>
</reference>
<gene>
    <name evidence="1" type="ORF">L2E82_40181</name>
</gene>